<dbReference type="AlphaFoldDB" id="A0A175YKD7"/>
<accession>A0A175YKD7</accession>
<comment type="caution">
    <text evidence="1">The sequence shown here is derived from an EMBL/GenBank/DDBJ whole genome shotgun (WGS) entry which is preliminary data.</text>
</comment>
<gene>
    <name evidence="1" type="ORF">DCAR_031157</name>
</gene>
<dbReference type="EMBL" id="LNRQ01000009">
    <property type="protein sequence ID" value="KZM83588.1"/>
    <property type="molecule type" value="Genomic_DNA"/>
</dbReference>
<protein>
    <submittedName>
        <fullName evidence="1">Uncharacterized protein</fullName>
    </submittedName>
</protein>
<name>A0A175YKD7_DAUCS</name>
<organism evidence="1">
    <name type="scientific">Daucus carota subsp. sativus</name>
    <name type="common">Carrot</name>
    <dbReference type="NCBI Taxonomy" id="79200"/>
    <lineage>
        <taxon>Eukaryota</taxon>
        <taxon>Viridiplantae</taxon>
        <taxon>Streptophyta</taxon>
        <taxon>Embryophyta</taxon>
        <taxon>Tracheophyta</taxon>
        <taxon>Spermatophyta</taxon>
        <taxon>Magnoliopsida</taxon>
        <taxon>eudicotyledons</taxon>
        <taxon>Gunneridae</taxon>
        <taxon>Pentapetalae</taxon>
        <taxon>asterids</taxon>
        <taxon>campanulids</taxon>
        <taxon>Apiales</taxon>
        <taxon>Apiaceae</taxon>
        <taxon>Apioideae</taxon>
        <taxon>Scandiceae</taxon>
        <taxon>Daucinae</taxon>
        <taxon>Daucus</taxon>
        <taxon>Daucus sect. Daucus</taxon>
    </lineage>
</organism>
<proteinExistence type="predicted"/>
<dbReference type="Gramene" id="KZM83588">
    <property type="protein sequence ID" value="KZM83588"/>
    <property type="gene ID" value="DCAR_031157"/>
</dbReference>
<evidence type="ECO:0000313" key="1">
    <source>
        <dbReference type="EMBL" id="KZM83588.1"/>
    </source>
</evidence>
<reference evidence="1" key="1">
    <citation type="journal article" date="2016" name="Nat. Genet.">
        <title>A high-quality carrot genome assembly provides new insights into carotenoid accumulation and asterid genome evolution.</title>
        <authorList>
            <person name="Iorizzo M."/>
            <person name="Ellison S."/>
            <person name="Senalik D."/>
            <person name="Zeng P."/>
            <person name="Satapoomin P."/>
            <person name="Huang J."/>
            <person name="Bowman M."/>
            <person name="Iovene M."/>
            <person name="Sanseverino W."/>
            <person name="Cavagnaro P."/>
            <person name="Yildiz M."/>
            <person name="Macko-Podgorni A."/>
            <person name="Moranska E."/>
            <person name="Grzebelus E."/>
            <person name="Grzebelus D."/>
            <person name="Ashrafi H."/>
            <person name="Zheng Z."/>
            <person name="Cheng S."/>
            <person name="Spooner D."/>
            <person name="Van Deynze A."/>
            <person name="Simon P."/>
        </authorList>
    </citation>
    <scope>NUCLEOTIDE SEQUENCE [LARGE SCALE GENOMIC DNA]</scope>
    <source>
        <tissue evidence="1">Leaf</tissue>
    </source>
</reference>
<sequence>MYVNCRAVVDGHGVDKQKQGVPSQLTLYYTINFTAKLRSYYSSSCKLITLQGTTVCLSFPLQSHGHAC</sequence>